<evidence type="ECO:0000313" key="3">
    <source>
        <dbReference type="Proteomes" id="UP000255515"/>
    </source>
</evidence>
<reference evidence="2 3" key="1">
    <citation type="submission" date="2018-06" db="EMBL/GenBank/DDBJ databases">
        <authorList>
            <consortium name="Pathogen Informatics"/>
            <person name="Doyle S."/>
        </authorList>
    </citation>
    <scope>NUCLEOTIDE SEQUENCE [LARGE SCALE GENOMIC DNA]</scope>
    <source>
        <strain evidence="2 3">NCTC11661</strain>
    </source>
</reference>
<dbReference type="InterPro" id="IPR008969">
    <property type="entry name" value="CarboxyPept-like_regulatory"/>
</dbReference>
<gene>
    <name evidence="2" type="ORF">NCTC11661_00567</name>
</gene>
<sequence>MIYRFTLFFAILFSVVLSAQKTLSGKVTNASGAPIPSASVTLEEAGKDAIISYGITDAKGNYKITFTTDATDISVQVKAFNHKSQTKKIKNNTQNLNFSLSSEVTEIKEVIIKSKLITKRGDTIAYDLKSFDTKNDRTLSDVLKRMPGFEVNKDGSILYQGQPLSKFYVEGKDLMEGGYGVVNNSLPKGAVAKVEVMENHQPVKILQGKVPTEQAAINIRLKNRVTMTGRGEVGSGIADPALWNVKLTPMFFSKKIQWLLNYKTNNMGEMVESEGGLFAMGIRWEGRRSNATQDKWVSVENAATPNLPEKRYLFNNVHYLSGNILINPFKNKEWEMKAIASYTNNAVERASEVQTRFKDVNNTLSERKISNNFYTNKAKTELIFTKNAKKGFFKNTTSFSKFWNADRAITFFNNPLEATPQRNAAQALESPTVSVQNSLSTIIPIKEKMLNVMSYISYQKDQQDLFITPGNYVFFPDNMMNNLFSAERQLWQYFRSNTFETNHSASLGFSYRGWTFTPELGHNYTRNSIDAHLLGDNGNGYRPFGQNFDNEMVFINNQPYAQLGINYKSSALSMHINVPVKMNNISAEDPLRGLNKDFSKTTFEPSAFIQYEFASFWKARVFGSMGNSFANASMLYAGYIMSNAQSIGYMDTQNPLLQRFSRNGGARIEYRNPLNNLFFNVNYNVSKMTSNLISNPFNNNTGYSVISYLEKDNSTLSHSQSAEVGKYFPKFKSNLAVNFRNSSSVSDNYLNNEYFENKNTQQRAGMKLSNAYFSWLTLDYNFSLIWSKNNRQNLSTQNKGYHHGFTATVFPWDGHSVAFNWDQINTEQAGMAFKNGFFDLTYQFAWTKRKVDFELKWLNIANKNVFETIFDGAYSTTVSRINIRPSQVMLSVKFNFK</sequence>
<dbReference type="SUPFAM" id="SSF56935">
    <property type="entry name" value="Porins"/>
    <property type="match status" value="1"/>
</dbReference>
<dbReference type="Proteomes" id="UP000255515">
    <property type="component" value="Unassembled WGS sequence"/>
</dbReference>
<organism evidence="2 3">
    <name type="scientific">Bergeyella zoohelcum</name>
    <dbReference type="NCBI Taxonomy" id="1015"/>
    <lineage>
        <taxon>Bacteria</taxon>
        <taxon>Pseudomonadati</taxon>
        <taxon>Bacteroidota</taxon>
        <taxon>Flavobacteriia</taxon>
        <taxon>Flavobacteriales</taxon>
        <taxon>Weeksellaceae</taxon>
        <taxon>Bergeyella</taxon>
    </lineage>
</organism>
<evidence type="ECO:0000313" key="2">
    <source>
        <dbReference type="EMBL" id="SSZ46905.1"/>
    </source>
</evidence>
<keyword evidence="1" id="KW-0732">Signal</keyword>
<dbReference type="RefSeq" id="WP_002686670.1">
    <property type="nucleotide sequence ID" value="NZ_UFTJ01000001.1"/>
</dbReference>
<dbReference type="Gene3D" id="2.60.40.1120">
    <property type="entry name" value="Carboxypeptidase-like, regulatory domain"/>
    <property type="match status" value="1"/>
</dbReference>
<feature type="signal peptide" evidence="1">
    <location>
        <begin position="1"/>
        <end position="19"/>
    </location>
</feature>
<evidence type="ECO:0000256" key="1">
    <source>
        <dbReference type="SAM" id="SignalP"/>
    </source>
</evidence>
<dbReference type="EMBL" id="UFTJ01000001">
    <property type="protein sequence ID" value="SSZ46905.1"/>
    <property type="molecule type" value="Genomic_DNA"/>
</dbReference>
<dbReference type="Pfam" id="PF13620">
    <property type="entry name" value="CarboxypepD_reg"/>
    <property type="match status" value="1"/>
</dbReference>
<proteinExistence type="predicted"/>
<dbReference type="SUPFAM" id="SSF49464">
    <property type="entry name" value="Carboxypeptidase regulatory domain-like"/>
    <property type="match status" value="1"/>
</dbReference>
<accession>A0A376BZB2</accession>
<protein>
    <recommendedName>
        <fullName evidence="4">Outer membrane protein beta-barrel domain-containing protein</fullName>
    </recommendedName>
</protein>
<dbReference type="AlphaFoldDB" id="A0A376BZB2"/>
<name>A0A376BZB2_9FLAO</name>
<evidence type="ECO:0008006" key="4">
    <source>
        <dbReference type="Google" id="ProtNLM"/>
    </source>
</evidence>
<feature type="chain" id="PRO_5016812782" description="Outer membrane protein beta-barrel domain-containing protein" evidence="1">
    <location>
        <begin position="20"/>
        <end position="897"/>
    </location>
</feature>